<dbReference type="EMBL" id="CAJZBQ010000024">
    <property type="protein sequence ID" value="CAG9320176.1"/>
    <property type="molecule type" value="Genomic_DNA"/>
</dbReference>
<accession>A0AAU9J370</accession>
<name>A0AAU9J370_9CILI</name>
<feature type="compositionally biased region" description="Basic and acidic residues" evidence="1">
    <location>
        <begin position="115"/>
        <end position="146"/>
    </location>
</feature>
<keyword evidence="3" id="KW-1185">Reference proteome</keyword>
<feature type="compositionally biased region" description="Basic and acidic residues" evidence="1">
    <location>
        <begin position="24"/>
        <end position="39"/>
    </location>
</feature>
<evidence type="ECO:0000256" key="1">
    <source>
        <dbReference type="SAM" id="MobiDB-lite"/>
    </source>
</evidence>
<comment type="caution">
    <text evidence="2">The sequence shown here is derived from an EMBL/GenBank/DDBJ whole genome shotgun (WGS) entry which is preliminary data.</text>
</comment>
<proteinExistence type="predicted"/>
<dbReference type="AlphaFoldDB" id="A0AAU9J370"/>
<dbReference type="Proteomes" id="UP001162131">
    <property type="component" value="Unassembled WGS sequence"/>
</dbReference>
<gene>
    <name evidence="2" type="ORF">BSTOLATCC_MIC25410</name>
</gene>
<feature type="region of interest" description="Disordered" evidence="1">
    <location>
        <begin position="1"/>
        <end position="157"/>
    </location>
</feature>
<protein>
    <submittedName>
        <fullName evidence="2">Uncharacterized protein</fullName>
    </submittedName>
</protein>
<evidence type="ECO:0000313" key="3">
    <source>
        <dbReference type="Proteomes" id="UP001162131"/>
    </source>
</evidence>
<reference evidence="2" key="1">
    <citation type="submission" date="2021-09" db="EMBL/GenBank/DDBJ databases">
        <authorList>
            <consortium name="AG Swart"/>
            <person name="Singh M."/>
            <person name="Singh A."/>
            <person name="Seah K."/>
            <person name="Emmerich C."/>
        </authorList>
    </citation>
    <scope>NUCLEOTIDE SEQUENCE</scope>
    <source>
        <strain evidence="2">ATCC30299</strain>
    </source>
</reference>
<feature type="compositionally biased region" description="Polar residues" evidence="1">
    <location>
        <begin position="40"/>
        <end position="114"/>
    </location>
</feature>
<organism evidence="2 3">
    <name type="scientific">Blepharisma stoltei</name>
    <dbReference type="NCBI Taxonomy" id="1481888"/>
    <lineage>
        <taxon>Eukaryota</taxon>
        <taxon>Sar</taxon>
        <taxon>Alveolata</taxon>
        <taxon>Ciliophora</taxon>
        <taxon>Postciliodesmatophora</taxon>
        <taxon>Heterotrichea</taxon>
        <taxon>Heterotrichida</taxon>
        <taxon>Blepharismidae</taxon>
        <taxon>Blepharisma</taxon>
    </lineage>
</organism>
<evidence type="ECO:0000313" key="2">
    <source>
        <dbReference type="EMBL" id="CAG9320176.1"/>
    </source>
</evidence>
<sequence length="157" mass="17349">MNAKKPVYEDEDDPYLIDPAKLPKIREGEIVDLNEKEESSMSSFPQQPSNSTPISTTEEPLATAQPQNKFISSSPGQQEETKSSPAQSGVVSSAPKQTTETKPQDNKQQSSTTHYEQKGKMETLDILESGDRKGIKKATGEDERMGEQTCRQKCSLL</sequence>